<evidence type="ECO:0000256" key="1">
    <source>
        <dbReference type="SAM" id="SignalP"/>
    </source>
</evidence>
<keyword evidence="3" id="KW-1185">Reference proteome</keyword>
<organism evidence="2 3">
    <name type="scientific">Bathymodiolus thermophilus thioautotrophic gill symbiont</name>
    <dbReference type="NCBI Taxonomy" id="2360"/>
    <lineage>
        <taxon>Bacteria</taxon>
        <taxon>Pseudomonadati</taxon>
        <taxon>Pseudomonadota</taxon>
        <taxon>Gammaproteobacteria</taxon>
        <taxon>sulfur-oxidizing symbionts</taxon>
    </lineage>
</organism>
<sequence length="338" mass="36501">MKIIKLYALGLLLISSFNVLGATCKISGHILFKEGITSYFISSSVYSYKDNISTCRCKSGYEFSPSIPTGKIVKELEGNAFPDPIPSLEEKTQNLELRCVALKDDTKLSVAEWAIPVSVLSVAAIGAPIGYSVFKFKKGLSGNIFNTDADANTIEMNEDGYLAPANTNPGTIEIDRDGYLSPANTNSGTIETPMDGGYLTSDEMNFGANNYITPVTNTDPQVDLDNVTIDSSSTDSEYFSADDSDPRYIDPIHTENQVESVERTIGDAIEENPYSGNSDRHIYADINEQDMVPDSEVAGGSGDLSSATADARIRNVSPDAEGEYNEIANNVNGKCNIL</sequence>
<dbReference type="Proteomes" id="UP000626656">
    <property type="component" value="Unassembled WGS sequence"/>
</dbReference>
<accession>A0ABN7GA10</accession>
<comment type="caution">
    <text evidence="2">The sequence shown here is derived from an EMBL/GenBank/DDBJ whole genome shotgun (WGS) entry which is preliminary data.</text>
</comment>
<feature type="chain" id="PRO_5045511474" evidence="1">
    <location>
        <begin position="22"/>
        <end position="338"/>
    </location>
</feature>
<proteinExistence type="predicted"/>
<gene>
    <name evidence="2" type="ORF">AZO1586I_843</name>
</gene>
<dbReference type="RefSeq" id="WP_202784280.1">
    <property type="nucleotide sequence ID" value="NZ_CAHJWF010000211.1"/>
</dbReference>
<keyword evidence="1" id="KW-0732">Signal</keyword>
<reference evidence="2 3" key="1">
    <citation type="submission" date="2020-05" db="EMBL/GenBank/DDBJ databases">
        <authorList>
            <person name="Petersen J."/>
            <person name="Sayavedra L."/>
        </authorList>
    </citation>
    <scope>NUCLEOTIDE SEQUENCE [LARGE SCALE GENOMIC DNA]</scope>
    <source>
        <strain evidence="2">B azoricus SOX ET2 1586I</strain>
    </source>
</reference>
<protein>
    <submittedName>
        <fullName evidence="2">Uncharacterized protein</fullName>
    </submittedName>
</protein>
<name>A0ABN7GA10_9GAMM</name>
<evidence type="ECO:0000313" key="2">
    <source>
        <dbReference type="EMBL" id="CAB5501665.1"/>
    </source>
</evidence>
<feature type="signal peptide" evidence="1">
    <location>
        <begin position="1"/>
        <end position="21"/>
    </location>
</feature>
<dbReference type="EMBL" id="CAHJWF010000211">
    <property type="protein sequence ID" value="CAB5501665.1"/>
    <property type="molecule type" value="Genomic_DNA"/>
</dbReference>
<evidence type="ECO:0000313" key="3">
    <source>
        <dbReference type="Proteomes" id="UP000626656"/>
    </source>
</evidence>